<accession>A0A7M7KJC3</accession>
<name>A0A7M7KJC3_VARDE</name>
<feature type="region of interest" description="Disordered" evidence="1">
    <location>
        <begin position="123"/>
        <end position="147"/>
    </location>
</feature>
<dbReference type="KEGG" id="vde:111251779"/>
<dbReference type="RefSeq" id="XP_022664508.1">
    <property type="nucleotide sequence ID" value="XM_022808773.1"/>
</dbReference>
<dbReference type="InParanoid" id="A0A7M7KJC3"/>
<dbReference type="GeneID" id="111251779"/>
<sequence>MRTTLAKYTVHLNPLQTCEERMNVVTKCWSDIHLVDRSVASKIYYTGPTKNHQINNFKLCRLLGKSCLPSLFVFDLYEQRPILQGPSTPGSASTTRPVEHHIHARASADVPKRSTPSDMLLTHHRRKGHSERSWSKSGSKDRCHGSVTERKLQRHMNALTALSRKEKVYKMKNARKNTGMIKKIVRHRDRRRTHAGLTGQRANG</sequence>
<dbReference type="Proteomes" id="UP000594260">
    <property type="component" value="Unplaced"/>
</dbReference>
<dbReference type="AlphaFoldDB" id="A0A7M7KJC3"/>
<evidence type="ECO:0000313" key="3">
    <source>
        <dbReference type="Proteomes" id="UP000594260"/>
    </source>
</evidence>
<protein>
    <submittedName>
        <fullName evidence="2">Uncharacterized protein</fullName>
    </submittedName>
</protein>
<organism evidence="2 3">
    <name type="scientific">Varroa destructor</name>
    <name type="common">Honeybee mite</name>
    <dbReference type="NCBI Taxonomy" id="109461"/>
    <lineage>
        <taxon>Eukaryota</taxon>
        <taxon>Metazoa</taxon>
        <taxon>Ecdysozoa</taxon>
        <taxon>Arthropoda</taxon>
        <taxon>Chelicerata</taxon>
        <taxon>Arachnida</taxon>
        <taxon>Acari</taxon>
        <taxon>Parasitiformes</taxon>
        <taxon>Mesostigmata</taxon>
        <taxon>Gamasina</taxon>
        <taxon>Dermanyssoidea</taxon>
        <taxon>Varroidae</taxon>
        <taxon>Varroa</taxon>
    </lineage>
</organism>
<evidence type="ECO:0000313" key="2">
    <source>
        <dbReference type="EnsemblMetazoa" id="XP_022664508"/>
    </source>
</evidence>
<proteinExistence type="predicted"/>
<feature type="compositionally biased region" description="Basic and acidic residues" evidence="1">
    <location>
        <begin position="130"/>
        <end position="147"/>
    </location>
</feature>
<dbReference type="EnsemblMetazoa" id="XM_022808773">
    <property type="protein sequence ID" value="XP_022664508"/>
    <property type="gene ID" value="LOC111251779"/>
</dbReference>
<keyword evidence="3" id="KW-1185">Reference proteome</keyword>
<reference evidence="2" key="1">
    <citation type="submission" date="2021-01" db="UniProtKB">
        <authorList>
            <consortium name="EnsemblMetazoa"/>
        </authorList>
    </citation>
    <scope>IDENTIFICATION</scope>
</reference>
<evidence type="ECO:0000256" key="1">
    <source>
        <dbReference type="SAM" id="MobiDB-lite"/>
    </source>
</evidence>